<dbReference type="HAMAP" id="MF_00479">
    <property type="entry name" value="RsxG_RnfG"/>
    <property type="match status" value="1"/>
</dbReference>
<dbReference type="AlphaFoldDB" id="A0A1X0ZYW8"/>
<dbReference type="GO" id="GO:0009055">
    <property type="term" value="F:electron transfer activity"/>
    <property type="evidence" value="ECO:0007669"/>
    <property type="project" value="InterPro"/>
</dbReference>
<comment type="caution">
    <text evidence="8">The sequence shown here is derived from an EMBL/GenBank/DDBJ whole genome shotgun (WGS) entry which is preliminary data.</text>
</comment>
<feature type="modified residue" description="FMN phosphoryl threonine" evidence="6">
    <location>
        <position position="169"/>
    </location>
</feature>
<reference evidence="8 9" key="1">
    <citation type="submission" date="2017-04" db="EMBL/GenBank/DDBJ databases">
        <title>Presence of VIM-2 positive Pseudomonas species in chickens and their surrounding environment.</title>
        <authorList>
            <person name="Zhang R."/>
        </authorList>
    </citation>
    <scope>NUCLEOTIDE SEQUENCE [LARGE SCALE GENOMIC DNA]</scope>
    <source>
        <strain evidence="8 9">DZ-C18</strain>
    </source>
</reference>
<protein>
    <recommendedName>
        <fullName evidence="6">Ion-translocating oxidoreductase complex subunit G</fullName>
        <ecNumber evidence="6">7.-.-.-</ecNumber>
    </recommendedName>
    <alternativeName>
        <fullName evidence="6">Rnf electron transport complex subunit G</fullName>
    </alternativeName>
</protein>
<evidence type="ECO:0000256" key="2">
    <source>
        <dbReference type="ARBA" id="ARBA00022553"/>
    </source>
</evidence>
<accession>A0A1X0ZYW8</accession>
<dbReference type="GO" id="GO:0022900">
    <property type="term" value="P:electron transport chain"/>
    <property type="evidence" value="ECO:0007669"/>
    <property type="project" value="UniProtKB-UniRule"/>
</dbReference>
<dbReference type="SMART" id="SM00900">
    <property type="entry name" value="FMN_bind"/>
    <property type="match status" value="1"/>
</dbReference>
<keyword evidence="6" id="KW-1003">Cell membrane</keyword>
<evidence type="ECO:0000256" key="6">
    <source>
        <dbReference type="HAMAP-Rule" id="MF_00479"/>
    </source>
</evidence>
<evidence type="ECO:0000313" key="9">
    <source>
        <dbReference type="Proteomes" id="UP000193675"/>
    </source>
</evidence>
<evidence type="ECO:0000313" key="8">
    <source>
        <dbReference type="EMBL" id="ORL64805.1"/>
    </source>
</evidence>
<keyword evidence="6" id="KW-0812">Transmembrane</keyword>
<comment type="similarity">
    <text evidence="6">Belongs to the RnfG family.</text>
</comment>
<name>A0A1X0ZYW8_PSEPU</name>
<dbReference type="NCBIfam" id="TIGR01947">
    <property type="entry name" value="rnfG"/>
    <property type="match status" value="1"/>
</dbReference>
<keyword evidence="2 6" id="KW-0597">Phosphoprotein</keyword>
<dbReference type="GO" id="GO:0005886">
    <property type="term" value="C:plasma membrane"/>
    <property type="evidence" value="ECO:0007669"/>
    <property type="project" value="UniProtKB-SubCell"/>
</dbReference>
<dbReference type="Proteomes" id="UP000193675">
    <property type="component" value="Unassembled WGS sequence"/>
</dbReference>
<dbReference type="InterPro" id="IPR007329">
    <property type="entry name" value="FMN-bd"/>
</dbReference>
<dbReference type="PIRSF" id="PIRSF006091">
    <property type="entry name" value="E_trnsport_RnfG"/>
    <property type="match status" value="1"/>
</dbReference>
<organism evidence="8 9">
    <name type="scientific">Pseudomonas putida</name>
    <name type="common">Arthrobacter siderocapsulatus</name>
    <dbReference type="NCBI Taxonomy" id="303"/>
    <lineage>
        <taxon>Bacteria</taxon>
        <taxon>Pseudomonadati</taxon>
        <taxon>Pseudomonadota</taxon>
        <taxon>Gammaproteobacteria</taxon>
        <taxon>Pseudomonadales</taxon>
        <taxon>Pseudomonadaceae</taxon>
        <taxon>Pseudomonas</taxon>
    </lineage>
</organism>
<dbReference type="EC" id="7.-.-.-" evidence="6"/>
<comment type="function">
    <text evidence="6">Part of a membrane-bound complex that couples electron transfer with translocation of ions across the membrane.</text>
</comment>
<dbReference type="PANTHER" id="PTHR36118:SF1">
    <property type="entry name" value="ION-TRANSLOCATING OXIDOREDUCTASE COMPLEX SUBUNIT G"/>
    <property type="match status" value="1"/>
</dbReference>
<dbReference type="RefSeq" id="WP_084856039.1">
    <property type="nucleotide sequence ID" value="NZ_NBWC01000013.1"/>
</dbReference>
<dbReference type="Pfam" id="PF04205">
    <property type="entry name" value="FMN_bind"/>
    <property type="match status" value="1"/>
</dbReference>
<keyword evidence="1 6" id="KW-0813">Transport</keyword>
<keyword evidence="6" id="KW-1133">Transmembrane helix</keyword>
<comment type="subunit">
    <text evidence="6">The complex is composed of six subunits: RnfA, RnfB, RnfC, RnfD, RnfE and RnfG.</text>
</comment>
<sequence>MNPSARSAVLLVLIGIFSLGSTLAWRHWTAPSRLEAERQLHNLRWLQALPAGSFDNQPLQAPVALGDTHLPHSRLLAGYRATLDGKPSAVLLHSQTQGYAGPITLAIAIDPAGRLVGTHVLEQQESPGLGDQLVDPRIHWLDQFTGRTQEGAWAIKRDNGDYDQLAGATVTSRAVIDALQDALRYFDAHRATLLEAHTDE</sequence>
<evidence type="ECO:0000256" key="5">
    <source>
        <dbReference type="ARBA" id="ARBA00022982"/>
    </source>
</evidence>
<dbReference type="PANTHER" id="PTHR36118">
    <property type="entry name" value="ION-TRANSLOCATING OXIDOREDUCTASE COMPLEX SUBUNIT G"/>
    <property type="match status" value="1"/>
</dbReference>
<feature type="domain" description="FMN-binding" evidence="7">
    <location>
        <begin position="98"/>
        <end position="186"/>
    </location>
</feature>
<dbReference type="OrthoDB" id="9784165at2"/>
<keyword evidence="6" id="KW-1278">Translocase</keyword>
<evidence type="ECO:0000259" key="7">
    <source>
        <dbReference type="SMART" id="SM00900"/>
    </source>
</evidence>
<dbReference type="GO" id="GO:0010181">
    <property type="term" value="F:FMN binding"/>
    <property type="evidence" value="ECO:0007669"/>
    <property type="project" value="InterPro"/>
</dbReference>
<keyword evidence="6" id="KW-0997">Cell inner membrane</keyword>
<comment type="subcellular location">
    <subcellularLocation>
        <location evidence="6">Cell inner membrane</location>
        <topology evidence="6">Single-pass membrane protein</topology>
    </subcellularLocation>
</comment>
<gene>
    <name evidence="6" type="primary">rnfG</name>
    <name evidence="8" type="ORF">B7H17_11340</name>
</gene>
<evidence type="ECO:0000256" key="3">
    <source>
        <dbReference type="ARBA" id="ARBA00022630"/>
    </source>
</evidence>
<comment type="cofactor">
    <cofactor evidence="6">
        <name>FMN</name>
        <dbReference type="ChEBI" id="CHEBI:58210"/>
    </cofactor>
</comment>
<evidence type="ECO:0000256" key="1">
    <source>
        <dbReference type="ARBA" id="ARBA00022448"/>
    </source>
</evidence>
<keyword evidence="3 6" id="KW-0285">Flavoprotein</keyword>
<keyword evidence="4 6" id="KW-0288">FMN</keyword>
<keyword evidence="6" id="KW-0472">Membrane</keyword>
<dbReference type="EMBL" id="NBWC01000013">
    <property type="protein sequence ID" value="ORL64805.1"/>
    <property type="molecule type" value="Genomic_DNA"/>
</dbReference>
<keyword evidence="5 6" id="KW-0249">Electron transport</keyword>
<proteinExistence type="inferred from homology"/>
<dbReference type="InterPro" id="IPR010209">
    <property type="entry name" value="Ion_transpt_RnfG/RsxG"/>
</dbReference>
<evidence type="ECO:0000256" key="4">
    <source>
        <dbReference type="ARBA" id="ARBA00022643"/>
    </source>
</evidence>